<dbReference type="KEGG" id="bze:COCCADRAFT_39973"/>
<gene>
    <name evidence="1" type="ORF">COCCADRAFT_39973</name>
</gene>
<dbReference type="RefSeq" id="XP_007716009.1">
    <property type="nucleotide sequence ID" value="XM_007717819.1"/>
</dbReference>
<keyword evidence="2" id="KW-1185">Reference proteome</keyword>
<dbReference type="GeneID" id="19149136"/>
<organism evidence="1 2">
    <name type="scientific">Cochliobolus carbonum (strain 26-R-13)</name>
    <name type="common">Maize leaf spot fungus</name>
    <name type="synonym">Bipolaris zeicola</name>
    <dbReference type="NCBI Taxonomy" id="930089"/>
    <lineage>
        <taxon>Eukaryota</taxon>
        <taxon>Fungi</taxon>
        <taxon>Dikarya</taxon>
        <taxon>Ascomycota</taxon>
        <taxon>Pezizomycotina</taxon>
        <taxon>Dothideomycetes</taxon>
        <taxon>Pleosporomycetidae</taxon>
        <taxon>Pleosporales</taxon>
        <taxon>Pleosporineae</taxon>
        <taxon>Pleosporaceae</taxon>
        <taxon>Bipolaris</taxon>
    </lineage>
</organism>
<protein>
    <submittedName>
        <fullName evidence="1">Uncharacterized protein</fullName>
    </submittedName>
</protein>
<dbReference type="AlphaFoldDB" id="W6Y3R8"/>
<proteinExistence type="predicted"/>
<dbReference type="OrthoDB" id="10350853at2759"/>
<name>W6Y3R8_COCC2</name>
<accession>W6Y3R8</accession>
<dbReference type="EMBL" id="KI964734">
    <property type="protein sequence ID" value="EUC29684.1"/>
    <property type="molecule type" value="Genomic_DNA"/>
</dbReference>
<dbReference type="HOGENOM" id="CLU_1937777_0_0_1"/>
<sequence length="130" mass="14650">MSAKLWVLGVNVLPPGVPPCTFTIVPFLSASSKNMHGRAPLSIGSWLFLLWGRLALSGRQVTPRTPYIGGYQRICHCWRAAYHEFAFFYSGGGNKIPLAFLQAFPSLCIISGKRRKYYFGLFLCFFSFFL</sequence>
<evidence type="ECO:0000313" key="2">
    <source>
        <dbReference type="Proteomes" id="UP000053841"/>
    </source>
</evidence>
<evidence type="ECO:0000313" key="1">
    <source>
        <dbReference type="EMBL" id="EUC29684.1"/>
    </source>
</evidence>
<reference evidence="1 2" key="1">
    <citation type="journal article" date="2013" name="PLoS Genet.">
        <title>Comparative genome structure, secondary metabolite, and effector coding capacity across Cochliobolus pathogens.</title>
        <authorList>
            <person name="Condon B.J."/>
            <person name="Leng Y."/>
            <person name="Wu D."/>
            <person name="Bushley K.E."/>
            <person name="Ohm R.A."/>
            <person name="Otillar R."/>
            <person name="Martin J."/>
            <person name="Schackwitz W."/>
            <person name="Grimwood J."/>
            <person name="MohdZainudin N."/>
            <person name="Xue C."/>
            <person name="Wang R."/>
            <person name="Manning V.A."/>
            <person name="Dhillon B."/>
            <person name="Tu Z.J."/>
            <person name="Steffenson B.J."/>
            <person name="Salamov A."/>
            <person name="Sun H."/>
            <person name="Lowry S."/>
            <person name="LaButti K."/>
            <person name="Han J."/>
            <person name="Copeland A."/>
            <person name="Lindquist E."/>
            <person name="Barry K."/>
            <person name="Schmutz J."/>
            <person name="Baker S.E."/>
            <person name="Ciuffetti L.M."/>
            <person name="Grigoriev I.V."/>
            <person name="Zhong S."/>
            <person name="Turgeon B.G."/>
        </authorList>
    </citation>
    <scope>NUCLEOTIDE SEQUENCE [LARGE SCALE GENOMIC DNA]</scope>
    <source>
        <strain evidence="1 2">26-R-13</strain>
    </source>
</reference>
<dbReference type="Proteomes" id="UP000053841">
    <property type="component" value="Unassembled WGS sequence"/>
</dbReference>